<sequence length="76" mass="8724">MTAPYSRLATLDAQNEVLGYTGILGERLSFPREQPVSLAMGYWIYTACVFLAIGFLFKQMLGRWLSRMRFNINPQC</sequence>
<feature type="transmembrane region" description="Helical" evidence="1">
    <location>
        <begin position="42"/>
        <end position="61"/>
    </location>
</feature>
<dbReference type="Proteomes" id="UP000234254">
    <property type="component" value="Unassembled WGS sequence"/>
</dbReference>
<evidence type="ECO:0000256" key="1">
    <source>
        <dbReference type="SAM" id="Phobius"/>
    </source>
</evidence>
<dbReference type="AlphaFoldDB" id="A0A2I1DCF2"/>
<reference evidence="2" key="1">
    <citation type="submission" date="2016-12" db="EMBL/GenBank/DDBJ databases">
        <title>The genomes of Aspergillus section Nigri reveals drivers in fungal speciation.</title>
        <authorList>
            <consortium name="DOE Joint Genome Institute"/>
            <person name="Vesth T.C."/>
            <person name="Nybo J."/>
            <person name="Theobald S."/>
            <person name="Brandl J."/>
            <person name="Frisvad J.C."/>
            <person name="Nielsen K.F."/>
            <person name="Lyhne E.K."/>
            <person name="Kogle M.E."/>
            <person name="Kuo A."/>
            <person name="Riley R."/>
            <person name="Clum A."/>
            <person name="Nolan M."/>
            <person name="Lipzen A."/>
            <person name="Salamov A."/>
            <person name="Henrissat B."/>
            <person name="Wiebenga A."/>
            <person name="De vries R.P."/>
            <person name="Grigoriev I.V."/>
            <person name="Mortensen U.H."/>
            <person name="Andersen M.R."/>
            <person name="Baker S.E."/>
        </authorList>
    </citation>
    <scope>NUCLEOTIDE SEQUENCE</scope>
    <source>
        <strain evidence="2">IBT 28561</strain>
    </source>
</reference>
<evidence type="ECO:0000313" key="3">
    <source>
        <dbReference type="Proteomes" id="UP000234254"/>
    </source>
</evidence>
<evidence type="ECO:0000313" key="2">
    <source>
        <dbReference type="EMBL" id="PKY07530.1"/>
    </source>
</evidence>
<keyword evidence="1" id="KW-0812">Transmembrane</keyword>
<keyword evidence="1" id="KW-0472">Membrane</keyword>
<keyword evidence="3" id="KW-1185">Reference proteome</keyword>
<organism evidence="2 3">
    <name type="scientific">Aspergillus campestris (strain IBT 28561)</name>
    <dbReference type="NCBI Taxonomy" id="1392248"/>
    <lineage>
        <taxon>Eukaryota</taxon>
        <taxon>Fungi</taxon>
        <taxon>Dikarya</taxon>
        <taxon>Ascomycota</taxon>
        <taxon>Pezizomycotina</taxon>
        <taxon>Eurotiomycetes</taxon>
        <taxon>Eurotiomycetidae</taxon>
        <taxon>Eurotiales</taxon>
        <taxon>Aspergillaceae</taxon>
        <taxon>Aspergillus</taxon>
        <taxon>Aspergillus subgen. Circumdati</taxon>
    </lineage>
</organism>
<dbReference type="EMBL" id="MSFM01000002">
    <property type="protein sequence ID" value="PKY07530.1"/>
    <property type="molecule type" value="Genomic_DNA"/>
</dbReference>
<dbReference type="RefSeq" id="XP_024696124.1">
    <property type="nucleotide sequence ID" value="XM_024842250.1"/>
</dbReference>
<dbReference type="GeneID" id="36549779"/>
<protein>
    <submittedName>
        <fullName evidence="2">Uncharacterized protein</fullName>
    </submittedName>
</protein>
<accession>A0A2I1DCF2</accession>
<proteinExistence type="predicted"/>
<comment type="caution">
    <text evidence="2">The sequence shown here is derived from an EMBL/GenBank/DDBJ whole genome shotgun (WGS) entry which is preliminary data.</text>
</comment>
<gene>
    <name evidence="2" type="ORF">P168DRAFT_97672</name>
</gene>
<name>A0A2I1DCF2_ASPC2</name>
<keyword evidence="1" id="KW-1133">Transmembrane helix</keyword>
<dbReference type="VEuPathDB" id="FungiDB:P168DRAFT_97672"/>